<dbReference type="Proteomes" id="UP000654401">
    <property type="component" value="Unassembled WGS sequence"/>
</dbReference>
<accession>A0A8J6PA75</accession>
<dbReference type="AlphaFoldDB" id="A0A8J6PA75"/>
<name>A0A8J6PA75_9GAMM</name>
<comment type="caution">
    <text evidence="1">The sequence shown here is derived from an EMBL/GenBank/DDBJ whole genome shotgun (WGS) entry which is preliminary data.</text>
</comment>
<dbReference type="EMBL" id="JACNFK010000017">
    <property type="protein sequence ID" value="MBC8519186.1"/>
    <property type="molecule type" value="Genomic_DNA"/>
</dbReference>
<protein>
    <submittedName>
        <fullName evidence="1">Uncharacterized protein</fullName>
    </submittedName>
</protein>
<evidence type="ECO:0000313" key="1">
    <source>
        <dbReference type="EMBL" id="MBC8519186.1"/>
    </source>
</evidence>
<sequence>MDQKKVDRALEIVGQMGCEKTREIIRQLEAGEEVHPCENLSIDECKSMLEELKEVMAVYGDDCCPIPAVQS</sequence>
<reference evidence="1 2" key="1">
    <citation type="submission" date="2020-08" db="EMBL/GenBank/DDBJ databases">
        <title>Bridging the membrane lipid divide: bacteria of the FCB group superphylum have the potential to synthesize archaeal ether lipids.</title>
        <authorList>
            <person name="Villanueva L."/>
            <person name="Von Meijenfeldt F.A.B."/>
            <person name="Westbye A.B."/>
            <person name="Yadav S."/>
            <person name="Hopmans E.C."/>
            <person name="Dutilh B.E."/>
            <person name="Sinninghe Damste J.S."/>
        </authorList>
    </citation>
    <scope>NUCLEOTIDE SEQUENCE [LARGE SCALE GENOMIC DNA]</scope>
    <source>
        <strain evidence="1">NIOZ-UU100</strain>
    </source>
</reference>
<organism evidence="1 2">
    <name type="scientific">Candidatus Thiopontia autotrophica</name>
    <dbReference type="NCBI Taxonomy" id="2841688"/>
    <lineage>
        <taxon>Bacteria</taxon>
        <taxon>Pseudomonadati</taxon>
        <taxon>Pseudomonadota</taxon>
        <taxon>Gammaproteobacteria</taxon>
        <taxon>Candidatus Thiopontia</taxon>
    </lineage>
</organism>
<proteinExistence type="predicted"/>
<gene>
    <name evidence="1" type="ORF">H8D24_02080</name>
</gene>
<evidence type="ECO:0000313" key="2">
    <source>
        <dbReference type="Proteomes" id="UP000654401"/>
    </source>
</evidence>